<dbReference type="AlphaFoldDB" id="A0A0N0MF31"/>
<feature type="chain" id="PRO_5005855632" evidence="1">
    <location>
        <begin position="27"/>
        <end position="140"/>
    </location>
</feature>
<name>A0A0N0MF31_9PROT</name>
<dbReference type="EMBL" id="JUFX02000204">
    <property type="protein sequence ID" value="KPH86294.1"/>
    <property type="molecule type" value="Genomic_DNA"/>
</dbReference>
<organism evidence="2 3">
    <name type="scientific">Komagataeibacter intermedius AF2</name>
    <dbReference type="NCBI Taxonomy" id="1458464"/>
    <lineage>
        <taxon>Bacteria</taxon>
        <taxon>Pseudomonadati</taxon>
        <taxon>Pseudomonadota</taxon>
        <taxon>Alphaproteobacteria</taxon>
        <taxon>Acetobacterales</taxon>
        <taxon>Acetobacteraceae</taxon>
        <taxon>Komagataeibacter</taxon>
    </lineage>
</organism>
<keyword evidence="1" id="KW-0732">Signal</keyword>
<sequence length="140" mass="14890" precursor="true">MRRCMTGAFLTTGLLAMHGSGTCAHAANIPDTSTGDLSFCVRRTDVASGYVWGHGTLRYGGECASTGFAHIAGTAYLTGQGRLHDAEDPYRALQTDTAAGGGRDRAVMENIHGVNIALTAHSHGVYPGASVMRFFMRIRR</sequence>
<reference evidence="2 3" key="1">
    <citation type="submission" date="2015-07" db="EMBL/GenBank/DDBJ databases">
        <title>Draft Genome Sequence of Komagataeibacter intermedius Strain AF2, Isolated from Kombucha Tea.</title>
        <authorList>
            <person name="Santos R.A."/>
            <person name="Berretta A.A."/>
            <person name="Barud H.S."/>
            <person name="Ribeiro S.J."/>
            <person name="Gonzalez-Garcia L.N."/>
            <person name="Zucchi T.D."/>
            <person name="Goldman G.H."/>
            <person name="Riano-Pachon D.M."/>
        </authorList>
    </citation>
    <scope>NUCLEOTIDE SEQUENCE [LARGE SCALE GENOMIC DNA]</scope>
    <source>
        <strain evidence="2 3">AF2</strain>
    </source>
</reference>
<protein>
    <submittedName>
        <fullName evidence="2">Uncharacterized protein</fullName>
    </submittedName>
</protein>
<dbReference type="Proteomes" id="UP000031553">
    <property type="component" value="Unassembled WGS sequence"/>
</dbReference>
<evidence type="ECO:0000313" key="3">
    <source>
        <dbReference type="Proteomes" id="UP000031553"/>
    </source>
</evidence>
<evidence type="ECO:0000256" key="1">
    <source>
        <dbReference type="SAM" id="SignalP"/>
    </source>
</evidence>
<proteinExistence type="predicted"/>
<comment type="caution">
    <text evidence="2">The sequence shown here is derived from an EMBL/GenBank/DDBJ whole genome shotgun (WGS) entry which is preliminary data.</text>
</comment>
<accession>A0A0N0MF31</accession>
<gene>
    <name evidence="2" type="ORF">GLUCOINTEAF2_0202818</name>
</gene>
<feature type="signal peptide" evidence="1">
    <location>
        <begin position="1"/>
        <end position="26"/>
    </location>
</feature>
<evidence type="ECO:0000313" key="2">
    <source>
        <dbReference type="EMBL" id="KPH86294.1"/>
    </source>
</evidence>